<dbReference type="HOGENOM" id="CLU_1845543_0_0_1"/>
<protein>
    <submittedName>
        <fullName evidence="2">Uncharacterized protein</fullName>
    </submittedName>
</protein>
<dbReference type="InParanoid" id="F4RQ10"/>
<reference evidence="3" key="1">
    <citation type="journal article" date="2011" name="Proc. Natl. Acad. Sci. U.S.A.">
        <title>Obligate biotrophy features unraveled by the genomic analysis of rust fungi.</title>
        <authorList>
            <person name="Duplessis S."/>
            <person name="Cuomo C.A."/>
            <person name="Lin Y.-C."/>
            <person name="Aerts A."/>
            <person name="Tisserant E."/>
            <person name="Veneault-Fourrey C."/>
            <person name="Joly D.L."/>
            <person name="Hacquard S."/>
            <person name="Amselem J."/>
            <person name="Cantarel B.L."/>
            <person name="Chiu R."/>
            <person name="Coutinho P.M."/>
            <person name="Feau N."/>
            <person name="Field M."/>
            <person name="Frey P."/>
            <person name="Gelhaye E."/>
            <person name="Goldberg J."/>
            <person name="Grabherr M.G."/>
            <person name="Kodira C.D."/>
            <person name="Kohler A."/>
            <person name="Kuees U."/>
            <person name="Lindquist E.A."/>
            <person name="Lucas S.M."/>
            <person name="Mago R."/>
            <person name="Mauceli E."/>
            <person name="Morin E."/>
            <person name="Murat C."/>
            <person name="Pangilinan J.L."/>
            <person name="Park R."/>
            <person name="Pearson M."/>
            <person name="Quesneville H."/>
            <person name="Rouhier N."/>
            <person name="Sakthikumar S."/>
            <person name="Salamov A.A."/>
            <person name="Schmutz J."/>
            <person name="Selles B."/>
            <person name="Shapiro H."/>
            <person name="Tanguay P."/>
            <person name="Tuskan G.A."/>
            <person name="Henrissat B."/>
            <person name="Van de Peer Y."/>
            <person name="Rouze P."/>
            <person name="Ellis J.G."/>
            <person name="Dodds P.N."/>
            <person name="Schein J.E."/>
            <person name="Zhong S."/>
            <person name="Hamelin R.C."/>
            <person name="Grigoriev I.V."/>
            <person name="Szabo L.J."/>
            <person name="Martin F."/>
        </authorList>
    </citation>
    <scope>NUCLEOTIDE SEQUENCE [LARGE SCALE GENOMIC DNA]</scope>
    <source>
        <strain evidence="3">98AG31 / pathotype 3-4-7</strain>
    </source>
</reference>
<gene>
    <name evidence="2" type="ORF">MELLADRAFT_107504</name>
</gene>
<dbReference type="RefSeq" id="XP_007411126.1">
    <property type="nucleotide sequence ID" value="XM_007411064.1"/>
</dbReference>
<accession>F4RQ10</accession>
<name>F4RQ10_MELLP</name>
<dbReference type="Proteomes" id="UP000001072">
    <property type="component" value="Unassembled WGS sequence"/>
</dbReference>
<proteinExistence type="predicted"/>
<dbReference type="EMBL" id="GL883112">
    <property type="protein sequence ID" value="EGG05637.1"/>
    <property type="molecule type" value="Genomic_DNA"/>
</dbReference>
<evidence type="ECO:0000313" key="3">
    <source>
        <dbReference type="Proteomes" id="UP000001072"/>
    </source>
</evidence>
<evidence type="ECO:0000313" key="2">
    <source>
        <dbReference type="EMBL" id="EGG05637.1"/>
    </source>
</evidence>
<feature type="region of interest" description="Disordered" evidence="1">
    <location>
        <begin position="1"/>
        <end position="33"/>
    </location>
</feature>
<dbReference type="KEGG" id="mlr:MELLADRAFT_107504"/>
<keyword evidence="3" id="KW-1185">Reference proteome</keyword>
<sequence length="139" mass="15754">MPTAVMWTQHKKHNRGAPPPKPTAKGVTQGNVTPHKPHLLERQGSQTHLRVFHIPNLKELQLHQDRRIDATSKTYHGTWGYVHFVNPELLTGLDPSLCTLPVLQKILKDDCERPVDSGELLRSKAQEVQGHENLESCCY</sequence>
<dbReference type="AlphaFoldDB" id="F4RQ10"/>
<evidence type="ECO:0000256" key="1">
    <source>
        <dbReference type="SAM" id="MobiDB-lite"/>
    </source>
</evidence>
<dbReference type="VEuPathDB" id="FungiDB:MELLADRAFT_107504"/>
<dbReference type="GeneID" id="18923190"/>
<organism evidence="3">
    <name type="scientific">Melampsora larici-populina (strain 98AG31 / pathotype 3-4-7)</name>
    <name type="common">Poplar leaf rust fungus</name>
    <dbReference type="NCBI Taxonomy" id="747676"/>
    <lineage>
        <taxon>Eukaryota</taxon>
        <taxon>Fungi</taxon>
        <taxon>Dikarya</taxon>
        <taxon>Basidiomycota</taxon>
        <taxon>Pucciniomycotina</taxon>
        <taxon>Pucciniomycetes</taxon>
        <taxon>Pucciniales</taxon>
        <taxon>Melampsoraceae</taxon>
        <taxon>Melampsora</taxon>
    </lineage>
</organism>